<dbReference type="PANTHER" id="PTHR27005">
    <property type="entry name" value="WALL-ASSOCIATED RECEPTOR KINASE-LIKE 21"/>
    <property type="match status" value="1"/>
</dbReference>
<evidence type="ECO:0000256" key="5">
    <source>
        <dbReference type="ARBA" id="ARBA00022729"/>
    </source>
</evidence>
<dbReference type="PROSITE" id="PS50011">
    <property type="entry name" value="PROTEIN_KINASE_DOM"/>
    <property type="match status" value="1"/>
</dbReference>
<evidence type="ECO:0000313" key="19">
    <source>
        <dbReference type="Proteomes" id="UP001567538"/>
    </source>
</evidence>
<evidence type="ECO:0000256" key="9">
    <source>
        <dbReference type="ARBA" id="ARBA00022989"/>
    </source>
</evidence>
<dbReference type="Gene3D" id="3.30.200.20">
    <property type="entry name" value="Phosphorylase Kinase, domain 1"/>
    <property type="match status" value="1"/>
</dbReference>
<feature type="domain" description="Protein kinase" evidence="17">
    <location>
        <begin position="393"/>
        <end position="666"/>
    </location>
</feature>
<proteinExistence type="predicted"/>
<dbReference type="InterPro" id="IPR000719">
    <property type="entry name" value="Prot_kinase_dom"/>
</dbReference>
<feature type="transmembrane region" description="Helical" evidence="15">
    <location>
        <begin position="316"/>
        <end position="336"/>
    </location>
</feature>
<evidence type="ECO:0000256" key="4">
    <source>
        <dbReference type="ARBA" id="ARBA00022692"/>
    </source>
</evidence>
<dbReference type="GO" id="GO:0016020">
    <property type="term" value="C:membrane"/>
    <property type="evidence" value="ECO:0007669"/>
    <property type="project" value="UniProtKB-SubCell"/>
</dbReference>
<feature type="chain" id="PRO_5044804831" evidence="16">
    <location>
        <begin position="23"/>
        <end position="697"/>
    </location>
</feature>
<comment type="subcellular location">
    <subcellularLocation>
        <location evidence="1">Membrane</location>
        <topology evidence="1">Single-pass type I membrane protein</topology>
    </subcellularLocation>
</comment>
<accession>A0ABD1FLV1</accession>
<dbReference type="EMBL" id="JBEAFC010000014">
    <property type="protein sequence ID" value="KAL1531909.1"/>
    <property type="molecule type" value="Genomic_DNA"/>
</dbReference>
<keyword evidence="19" id="KW-1185">Reference proteome</keyword>
<dbReference type="Pfam" id="PF00069">
    <property type="entry name" value="Pkinase"/>
    <property type="match status" value="1"/>
</dbReference>
<comment type="catalytic activity">
    <reaction evidence="14">
        <text>L-threonyl-[protein] + ATP = O-phospho-L-threonyl-[protein] + ADP + H(+)</text>
        <dbReference type="Rhea" id="RHEA:46608"/>
        <dbReference type="Rhea" id="RHEA-COMP:11060"/>
        <dbReference type="Rhea" id="RHEA-COMP:11605"/>
        <dbReference type="ChEBI" id="CHEBI:15378"/>
        <dbReference type="ChEBI" id="CHEBI:30013"/>
        <dbReference type="ChEBI" id="CHEBI:30616"/>
        <dbReference type="ChEBI" id="CHEBI:61977"/>
        <dbReference type="ChEBI" id="CHEBI:456216"/>
    </reaction>
</comment>
<evidence type="ECO:0000256" key="2">
    <source>
        <dbReference type="ARBA" id="ARBA00022527"/>
    </source>
</evidence>
<name>A0ABD1FLV1_SALDI</name>
<protein>
    <submittedName>
        <fullName evidence="18">Non-specific serine/threonine protein kinase</fullName>
        <ecNumber evidence="18">2.7.11.1</ecNumber>
    </submittedName>
</protein>
<keyword evidence="10 15" id="KW-0472">Membrane</keyword>
<evidence type="ECO:0000256" key="1">
    <source>
        <dbReference type="ARBA" id="ARBA00004479"/>
    </source>
</evidence>
<keyword evidence="3 18" id="KW-0808">Transferase</keyword>
<dbReference type="SUPFAM" id="SSF56112">
    <property type="entry name" value="Protein kinase-like (PK-like)"/>
    <property type="match status" value="1"/>
</dbReference>
<evidence type="ECO:0000256" key="15">
    <source>
        <dbReference type="SAM" id="Phobius"/>
    </source>
</evidence>
<feature type="signal peptide" evidence="16">
    <location>
        <begin position="1"/>
        <end position="22"/>
    </location>
</feature>
<evidence type="ECO:0000256" key="14">
    <source>
        <dbReference type="ARBA" id="ARBA00047951"/>
    </source>
</evidence>
<dbReference type="FunFam" id="1.10.510.10:FF:000084">
    <property type="entry name" value="Wall-associated receptor kinase 2"/>
    <property type="match status" value="1"/>
</dbReference>
<keyword evidence="8" id="KW-0067">ATP-binding</keyword>
<keyword evidence="11" id="KW-1015">Disulfide bond</keyword>
<dbReference type="InterPro" id="IPR025287">
    <property type="entry name" value="WAK_GUB"/>
</dbReference>
<evidence type="ECO:0000256" key="10">
    <source>
        <dbReference type="ARBA" id="ARBA00023136"/>
    </source>
</evidence>
<keyword evidence="12" id="KW-0325">Glycoprotein</keyword>
<evidence type="ECO:0000256" key="11">
    <source>
        <dbReference type="ARBA" id="ARBA00023157"/>
    </source>
</evidence>
<evidence type="ECO:0000256" key="16">
    <source>
        <dbReference type="SAM" id="SignalP"/>
    </source>
</evidence>
<evidence type="ECO:0000313" key="18">
    <source>
        <dbReference type="EMBL" id="KAL1531909.1"/>
    </source>
</evidence>
<keyword evidence="4 15" id="KW-0812">Transmembrane</keyword>
<dbReference type="AlphaFoldDB" id="A0ABD1FLV1"/>
<dbReference type="SMART" id="SM00220">
    <property type="entry name" value="S_TKc"/>
    <property type="match status" value="1"/>
</dbReference>
<dbReference type="PANTHER" id="PTHR27005:SF515">
    <property type="entry name" value="WALL-ASSOCIATED RECEPTOR KINASE-LIKE 10-RELATED"/>
    <property type="match status" value="1"/>
</dbReference>
<evidence type="ECO:0000256" key="13">
    <source>
        <dbReference type="ARBA" id="ARBA00047558"/>
    </source>
</evidence>
<dbReference type="GO" id="GO:0004674">
    <property type="term" value="F:protein serine/threonine kinase activity"/>
    <property type="evidence" value="ECO:0007669"/>
    <property type="project" value="UniProtKB-KW"/>
</dbReference>
<evidence type="ECO:0000256" key="8">
    <source>
        <dbReference type="ARBA" id="ARBA00022840"/>
    </source>
</evidence>
<sequence length="697" mass="77632">MVFPLIARVISVAFLSSTIATAASLSKPGCQEKCGNLTIPYPFGIGSDCSANSSFTVSCTGNPSTAFMSSVNMEVVNISMYGVVIVNLPVFPINCYEGQRREAIPTSFRGSPFTVSAQYNALAVLGCKNSVWLSANETTAGGCMPMCDANTTDFSCNGVNCCQISFPRRAQWFEFTYKSSQAGNSSFCGYVFPVEKIWLDNEDYTRYKGVVSDMQNPFDREFRFVPLVLEWEFGSGERISNGDCRYPSMLDESEHNLTSSSRFCFCNSGYEGNPYIVEGCEAIDECSDPKLNNYNCNYGNQRENHKKKFLVIIRKASLIVGSFLGVLIFLAAVWRFGEAITEAIKAIKASRQHMFFKRNGGVLLQQQLAAIENGIEKTRLFSSVELAKATDDYNENRVLGRGGEGVVYKGILEDGRVVAVKKSERVSQGDDVEGFINEVVIVSQINHRNVVKLLGCCLESEVPRLVYEFVPNGTLFSHIHHPHEDFPLFWEMRVRIAKEVAGALAYLHSAASTPIYHRDIKSTNILLDEKNRAKISDFGTSRSVSIDQTHVTTRVVGTFGYLDPEYFQSSQFTEKSDVYSFGVVLVELLTGEKAVSAVRVEEGRGLAMHFLLSMEENNLFDIIDARVLREGRREEIEAMAEIARRCLHLNGKSRPTMREVSRHLDGIQAEKEVSDLDCDDFSSISESIDQSTSDSQR</sequence>
<evidence type="ECO:0000256" key="12">
    <source>
        <dbReference type="ARBA" id="ARBA00023180"/>
    </source>
</evidence>
<keyword evidence="6" id="KW-0547">Nucleotide-binding</keyword>
<dbReference type="EC" id="2.7.11.1" evidence="18"/>
<keyword evidence="5 16" id="KW-0732">Signal</keyword>
<evidence type="ECO:0000256" key="7">
    <source>
        <dbReference type="ARBA" id="ARBA00022777"/>
    </source>
</evidence>
<evidence type="ECO:0000256" key="6">
    <source>
        <dbReference type="ARBA" id="ARBA00022741"/>
    </source>
</evidence>
<dbReference type="GO" id="GO:0005524">
    <property type="term" value="F:ATP binding"/>
    <property type="evidence" value="ECO:0007669"/>
    <property type="project" value="UniProtKB-KW"/>
</dbReference>
<evidence type="ECO:0000256" key="3">
    <source>
        <dbReference type="ARBA" id="ARBA00022679"/>
    </source>
</evidence>
<organism evidence="18 19">
    <name type="scientific">Salvia divinorum</name>
    <name type="common">Maria pastora</name>
    <name type="synonym">Diviner's sage</name>
    <dbReference type="NCBI Taxonomy" id="28513"/>
    <lineage>
        <taxon>Eukaryota</taxon>
        <taxon>Viridiplantae</taxon>
        <taxon>Streptophyta</taxon>
        <taxon>Embryophyta</taxon>
        <taxon>Tracheophyta</taxon>
        <taxon>Spermatophyta</taxon>
        <taxon>Magnoliopsida</taxon>
        <taxon>eudicotyledons</taxon>
        <taxon>Gunneridae</taxon>
        <taxon>Pentapetalae</taxon>
        <taxon>asterids</taxon>
        <taxon>lamiids</taxon>
        <taxon>Lamiales</taxon>
        <taxon>Lamiaceae</taxon>
        <taxon>Nepetoideae</taxon>
        <taxon>Mentheae</taxon>
        <taxon>Salviinae</taxon>
        <taxon>Salvia</taxon>
        <taxon>Salvia subgen. Calosphace</taxon>
    </lineage>
</organism>
<dbReference type="FunFam" id="3.30.200.20:FF:000043">
    <property type="entry name" value="Wall-associated receptor kinase 2"/>
    <property type="match status" value="1"/>
</dbReference>
<keyword evidence="7 18" id="KW-0418">Kinase</keyword>
<comment type="catalytic activity">
    <reaction evidence="13">
        <text>L-seryl-[protein] + ATP = O-phospho-L-seryl-[protein] + ADP + H(+)</text>
        <dbReference type="Rhea" id="RHEA:17989"/>
        <dbReference type="Rhea" id="RHEA-COMP:9863"/>
        <dbReference type="Rhea" id="RHEA-COMP:11604"/>
        <dbReference type="ChEBI" id="CHEBI:15378"/>
        <dbReference type="ChEBI" id="CHEBI:29999"/>
        <dbReference type="ChEBI" id="CHEBI:30616"/>
        <dbReference type="ChEBI" id="CHEBI:83421"/>
        <dbReference type="ChEBI" id="CHEBI:456216"/>
    </reaction>
</comment>
<dbReference type="Pfam" id="PF13947">
    <property type="entry name" value="GUB_WAK_bind"/>
    <property type="match status" value="1"/>
</dbReference>
<comment type="caution">
    <text evidence="18">The sequence shown here is derived from an EMBL/GenBank/DDBJ whole genome shotgun (WGS) entry which is preliminary data.</text>
</comment>
<keyword evidence="2 18" id="KW-0723">Serine/threonine-protein kinase</keyword>
<dbReference type="Gene3D" id="1.10.510.10">
    <property type="entry name" value="Transferase(Phosphotransferase) domain 1"/>
    <property type="match status" value="1"/>
</dbReference>
<evidence type="ECO:0000259" key="17">
    <source>
        <dbReference type="PROSITE" id="PS50011"/>
    </source>
</evidence>
<dbReference type="InterPro" id="IPR045274">
    <property type="entry name" value="WAK-like"/>
</dbReference>
<dbReference type="PROSITE" id="PS00108">
    <property type="entry name" value="PROTEIN_KINASE_ST"/>
    <property type="match status" value="1"/>
</dbReference>
<gene>
    <name evidence="18" type="ORF">AAHA92_31992</name>
</gene>
<keyword evidence="9 15" id="KW-1133">Transmembrane helix</keyword>
<dbReference type="CDD" id="cd14066">
    <property type="entry name" value="STKc_IRAK"/>
    <property type="match status" value="1"/>
</dbReference>
<dbReference type="InterPro" id="IPR008271">
    <property type="entry name" value="Ser/Thr_kinase_AS"/>
</dbReference>
<reference evidence="18 19" key="1">
    <citation type="submission" date="2024-06" db="EMBL/GenBank/DDBJ databases">
        <title>A chromosome level genome sequence of Diviner's sage (Salvia divinorum).</title>
        <authorList>
            <person name="Ford S.A."/>
            <person name="Ro D.-K."/>
            <person name="Ness R.W."/>
            <person name="Phillips M.A."/>
        </authorList>
    </citation>
    <scope>NUCLEOTIDE SEQUENCE [LARGE SCALE GENOMIC DNA]</scope>
    <source>
        <strain evidence="18">SAF-2024a</strain>
        <tissue evidence="18">Leaf</tissue>
    </source>
</reference>
<dbReference type="InterPro" id="IPR011009">
    <property type="entry name" value="Kinase-like_dom_sf"/>
</dbReference>
<dbReference type="Proteomes" id="UP001567538">
    <property type="component" value="Unassembled WGS sequence"/>
</dbReference>